<keyword evidence="2" id="KW-1185">Reference proteome</keyword>
<proteinExistence type="predicted"/>
<name>A0AAW2C718_9ROSI</name>
<protein>
    <submittedName>
        <fullName evidence="1">Uncharacterized protein</fullName>
    </submittedName>
</protein>
<dbReference type="AlphaFoldDB" id="A0AAW2C718"/>
<reference evidence="1 2" key="1">
    <citation type="submission" date="2024-01" db="EMBL/GenBank/DDBJ databases">
        <title>A telomere-to-telomere, gap-free genome of sweet tea (Lithocarpus litseifolius).</title>
        <authorList>
            <person name="Zhou J."/>
        </authorList>
    </citation>
    <scope>NUCLEOTIDE SEQUENCE [LARGE SCALE GENOMIC DNA]</scope>
    <source>
        <strain evidence="1">Zhou-2022a</strain>
        <tissue evidence="1">Leaf</tissue>
    </source>
</reference>
<accession>A0AAW2C718</accession>
<dbReference type="EMBL" id="JAZDWU010000008">
    <property type="protein sequence ID" value="KAK9992924.1"/>
    <property type="molecule type" value="Genomic_DNA"/>
</dbReference>
<organism evidence="1 2">
    <name type="scientific">Lithocarpus litseifolius</name>
    <dbReference type="NCBI Taxonomy" id="425828"/>
    <lineage>
        <taxon>Eukaryota</taxon>
        <taxon>Viridiplantae</taxon>
        <taxon>Streptophyta</taxon>
        <taxon>Embryophyta</taxon>
        <taxon>Tracheophyta</taxon>
        <taxon>Spermatophyta</taxon>
        <taxon>Magnoliopsida</taxon>
        <taxon>eudicotyledons</taxon>
        <taxon>Gunneridae</taxon>
        <taxon>Pentapetalae</taxon>
        <taxon>rosids</taxon>
        <taxon>fabids</taxon>
        <taxon>Fagales</taxon>
        <taxon>Fagaceae</taxon>
        <taxon>Lithocarpus</taxon>
    </lineage>
</organism>
<sequence length="85" mass="9748">MPVFDEELKGGVFEMVQNPVKEEELVCESKSNVNEEMKAEPVVEKTNEDLFQLDYYCCFKLLCRRTVLGLLGVCHSFHECGDDVL</sequence>
<dbReference type="Proteomes" id="UP001459277">
    <property type="component" value="Unassembled WGS sequence"/>
</dbReference>
<gene>
    <name evidence="1" type="ORF">SO802_022627</name>
</gene>
<evidence type="ECO:0000313" key="1">
    <source>
        <dbReference type="EMBL" id="KAK9992924.1"/>
    </source>
</evidence>
<comment type="caution">
    <text evidence="1">The sequence shown here is derived from an EMBL/GenBank/DDBJ whole genome shotgun (WGS) entry which is preliminary data.</text>
</comment>
<evidence type="ECO:0000313" key="2">
    <source>
        <dbReference type="Proteomes" id="UP001459277"/>
    </source>
</evidence>